<dbReference type="GO" id="GO:0032259">
    <property type="term" value="P:methylation"/>
    <property type="evidence" value="ECO:0007669"/>
    <property type="project" value="UniProtKB-KW"/>
</dbReference>
<dbReference type="CDD" id="cd02440">
    <property type="entry name" value="AdoMet_MTases"/>
    <property type="match status" value="1"/>
</dbReference>
<dbReference type="SUPFAM" id="SSF53335">
    <property type="entry name" value="S-adenosyl-L-methionine-dependent methyltransferases"/>
    <property type="match status" value="1"/>
</dbReference>
<dbReference type="AlphaFoldDB" id="A0A2J8AZB7"/>
<accession>A0A2J8AZB7</accession>
<dbReference type="InterPro" id="IPR029063">
    <property type="entry name" value="SAM-dependent_MTases_sf"/>
</dbReference>
<proteinExistence type="predicted"/>
<organism evidence="3 4">
    <name type="scientific">Mageeibacillus indolicus</name>
    <dbReference type="NCBI Taxonomy" id="884684"/>
    <lineage>
        <taxon>Bacteria</taxon>
        <taxon>Bacillati</taxon>
        <taxon>Bacillota</taxon>
        <taxon>Clostridia</taxon>
        <taxon>Eubacteriales</taxon>
        <taxon>Oscillospiraceae</taxon>
        <taxon>Mageeibacillus</taxon>
    </lineage>
</organism>
<sequence>MKAKVRKYMQIKSADQQAKREPTEQTAKPDLPTMDEYWQLRAETYDQHVAYEIKQGGCEAWWQVLSKYVGEVSGRKVLDLGTGPGMFAAIFAAHGAAVTALDKSSNMLAMARKNLGDLAATTKFVLGDVESYAFSAETFDYIVMRNVTWMLKFPAVTYAKWQTWLKPGGKLLIVDANWYAYLHDESLKLQMEKDFQLALRHGLQPRISAAESQACAALAAELPLTYTTRPSFDSALLQQLKFKRVETEENLDKRVYALPEQIAYRTSPTFIVVAER</sequence>
<dbReference type="GO" id="GO:0008757">
    <property type="term" value="F:S-adenosylmethionine-dependent methyltransferase activity"/>
    <property type="evidence" value="ECO:0007669"/>
    <property type="project" value="InterPro"/>
</dbReference>
<dbReference type="EMBL" id="NBZD01000005">
    <property type="protein sequence ID" value="PNH17871.1"/>
    <property type="molecule type" value="Genomic_DNA"/>
</dbReference>
<evidence type="ECO:0000259" key="2">
    <source>
        <dbReference type="Pfam" id="PF08241"/>
    </source>
</evidence>
<reference evidence="4" key="1">
    <citation type="submission" date="2017-04" db="EMBL/GenBank/DDBJ databases">
        <authorList>
            <person name="Bumgarner R.E."/>
            <person name="Fredricks D.N."/>
            <person name="Srinivasan S."/>
        </authorList>
    </citation>
    <scope>NUCLEOTIDE SEQUENCE [LARGE SCALE GENOMIC DNA]</scope>
    <source>
        <strain evidence="4">KA00405</strain>
    </source>
</reference>
<comment type="caution">
    <text evidence="3">The sequence shown here is derived from an EMBL/GenBank/DDBJ whole genome shotgun (WGS) entry which is preliminary data.</text>
</comment>
<keyword evidence="3" id="KW-0489">Methyltransferase</keyword>
<protein>
    <submittedName>
        <fullName evidence="3">SAM-dependent methyltransferase</fullName>
    </submittedName>
</protein>
<dbReference type="PANTHER" id="PTHR43861">
    <property type="entry name" value="TRANS-ACONITATE 2-METHYLTRANSFERASE-RELATED"/>
    <property type="match status" value="1"/>
</dbReference>
<dbReference type="Pfam" id="PF08241">
    <property type="entry name" value="Methyltransf_11"/>
    <property type="match status" value="1"/>
</dbReference>
<evidence type="ECO:0000313" key="4">
    <source>
        <dbReference type="Proteomes" id="UP000236394"/>
    </source>
</evidence>
<dbReference type="InterPro" id="IPR013216">
    <property type="entry name" value="Methyltransf_11"/>
</dbReference>
<dbReference type="Gene3D" id="3.40.50.150">
    <property type="entry name" value="Vaccinia Virus protein VP39"/>
    <property type="match status" value="1"/>
</dbReference>
<feature type="domain" description="Methyltransferase type 11" evidence="2">
    <location>
        <begin position="78"/>
        <end position="173"/>
    </location>
</feature>
<keyword evidence="3" id="KW-0808">Transferase</keyword>
<name>A0A2J8AZB7_9FIRM</name>
<evidence type="ECO:0000256" key="1">
    <source>
        <dbReference type="SAM" id="MobiDB-lite"/>
    </source>
</evidence>
<gene>
    <name evidence="3" type="ORF">B7R76_07470</name>
</gene>
<evidence type="ECO:0000313" key="3">
    <source>
        <dbReference type="EMBL" id="PNH17871.1"/>
    </source>
</evidence>
<dbReference type="Proteomes" id="UP000236394">
    <property type="component" value="Unassembled WGS sequence"/>
</dbReference>
<feature type="region of interest" description="Disordered" evidence="1">
    <location>
        <begin position="1"/>
        <end position="30"/>
    </location>
</feature>